<organism evidence="9 10">
    <name type="scientific">Segetibacter aerophilus</name>
    <dbReference type="NCBI Taxonomy" id="670293"/>
    <lineage>
        <taxon>Bacteria</taxon>
        <taxon>Pseudomonadati</taxon>
        <taxon>Bacteroidota</taxon>
        <taxon>Chitinophagia</taxon>
        <taxon>Chitinophagales</taxon>
        <taxon>Chitinophagaceae</taxon>
        <taxon>Segetibacter</taxon>
    </lineage>
</organism>
<dbReference type="GO" id="GO:0000155">
    <property type="term" value="F:phosphorelay sensor kinase activity"/>
    <property type="evidence" value="ECO:0007669"/>
    <property type="project" value="InterPro"/>
</dbReference>
<feature type="domain" description="PAS" evidence="7">
    <location>
        <begin position="73"/>
        <end position="146"/>
    </location>
</feature>
<dbReference type="InterPro" id="IPR036890">
    <property type="entry name" value="HATPase_C_sf"/>
</dbReference>
<dbReference type="InterPro" id="IPR003661">
    <property type="entry name" value="HisK_dim/P_dom"/>
</dbReference>
<keyword evidence="10" id="KW-1185">Reference proteome</keyword>
<proteinExistence type="predicted"/>
<name>A0A512BFR5_9BACT</name>
<dbReference type="PROSITE" id="PS50109">
    <property type="entry name" value="HIS_KIN"/>
    <property type="match status" value="1"/>
</dbReference>
<dbReference type="Pfam" id="PF00512">
    <property type="entry name" value="HisKA"/>
    <property type="match status" value="1"/>
</dbReference>
<dbReference type="PROSITE" id="PS50112">
    <property type="entry name" value="PAS"/>
    <property type="match status" value="1"/>
</dbReference>
<dbReference type="InterPro" id="IPR052162">
    <property type="entry name" value="Sensor_kinase/Photoreceptor"/>
</dbReference>
<dbReference type="CDD" id="cd00082">
    <property type="entry name" value="HisKA"/>
    <property type="match status" value="1"/>
</dbReference>
<dbReference type="InterPro" id="IPR004358">
    <property type="entry name" value="Sig_transdc_His_kin-like_C"/>
</dbReference>
<evidence type="ECO:0000256" key="5">
    <source>
        <dbReference type="ARBA" id="ARBA00022777"/>
    </source>
</evidence>
<keyword evidence="5" id="KW-0418">Kinase</keyword>
<dbReference type="Pfam" id="PF02518">
    <property type="entry name" value="HATPase_c"/>
    <property type="match status" value="1"/>
</dbReference>
<dbReference type="SMART" id="SM00091">
    <property type="entry name" value="PAS"/>
    <property type="match status" value="1"/>
</dbReference>
<keyword evidence="4" id="KW-0808">Transferase</keyword>
<dbReference type="SUPFAM" id="SSF55785">
    <property type="entry name" value="PYP-like sensor domain (PAS domain)"/>
    <property type="match status" value="1"/>
</dbReference>
<dbReference type="PANTHER" id="PTHR43304">
    <property type="entry name" value="PHYTOCHROME-LIKE PROTEIN CPH1"/>
    <property type="match status" value="1"/>
</dbReference>
<keyword evidence="3" id="KW-0597">Phosphoprotein</keyword>
<comment type="caution">
    <text evidence="9">The sequence shown here is derived from an EMBL/GenBank/DDBJ whole genome shotgun (WGS) entry which is preliminary data.</text>
</comment>
<accession>A0A512BFR5</accession>
<dbReference type="CDD" id="cd00130">
    <property type="entry name" value="PAS"/>
    <property type="match status" value="1"/>
</dbReference>
<dbReference type="Gene3D" id="3.30.565.10">
    <property type="entry name" value="Histidine kinase-like ATPase, C-terminal domain"/>
    <property type="match status" value="1"/>
</dbReference>
<dbReference type="EMBL" id="BJYT01000013">
    <property type="protein sequence ID" value="GEO10802.1"/>
    <property type="molecule type" value="Genomic_DNA"/>
</dbReference>
<dbReference type="InterPro" id="IPR036097">
    <property type="entry name" value="HisK_dim/P_sf"/>
</dbReference>
<dbReference type="InterPro" id="IPR035965">
    <property type="entry name" value="PAS-like_dom_sf"/>
</dbReference>
<feature type="domain" description="PAC" evidence="8">
    <location>
        <begin position="148"/>
        <end position="199"/>
    </location>
</feature>
<evidence type="ECO:0000259" key="6">
    <source>
        <dbReference type="PROSITE" id="PS50109"/>
    </source>
</evidence>
<dbReference type="SMART" id="SM00388">
    <property type="entry name" value="HisKA"/>
    <property type="match status" value="1"/>
</dbReference>
<dbReference type="InterPro" id="IPR000700">
    <property type="entry name" value="PAS-assoc_C"/>
</dbReference>
<reference evidence="9 10" key="1">
    <citation type="submission" date="2019-07" db="EMBL/GenBank/DDBJ databases">
        <title>Whole genome shotgun sequence of Segetibacter aerophilus NBRC 106135.</title>
        <authorList>
            <person name="Hosoyama A."/>
            <person name="Uohara A."/>
            <person name="Ohji S."/>
            <person name="Ichikawa N."/>
        </authorList>
    </citation>
    <scope>NUCLEOTIDE SEQUENCE [LARGE SCALE GENOMIC DNA]</scope>
    <source>
        <strain evidence="9 10">NBRC 106135</strain>
    </source>
</reference>
<gene>
    <name evidence="9" type="ORF">SAE01_32980</name>
</gene>
<dbReference type="SUPFAM" id="SSF55874">
    <property type="entry name" value="ATPase domain of HSP90 chaperone/DNA topoisomerase II/histidine kinase"/>
    <property type="match status" value="1"/>
</dbReference>
<dbReference type="InterPro" id="IPR001610">
    <property type="entry name" value="PAC"/>
</dbReference>
<evidence type="ECO:0000256" key="1">
    <source>
        <dbReference type="ARBA" id="ARBA00000085"/>
    </source>
</evidence>
<dbReference type="EC" id="2.7.13.3" evidence="2"/>
<dbReference type="SUPFAM" id="SSF47384">
    <property type="entry name" value="Homodimeric domain of signal transducing histidine kinase"/>
    <property type="match status" value="1"/>
</dbReference>
<dbReference type="NCBIfam" id="TIGR00229">
    <property type="entry name" value="sensory_box"/>
    <property type="match status" value="1"/>
</dbReference>
<dbReference type="PANTHER" id="PTHR43304:SF1">
    <property type="entry name" value="PAC DOMAIN-CONTAINING PROTEIN"/>
    <property type="match status" value="1"/>
</dbReference>
<dbReference type="OrthoDB" id="5522855at2"/>
<dbReference type="SMART" id="SM00387">
    <property type="entry name" value="HATPase_c"/>
    <property type="match status" value="1"/>
</dbReference>
<dbReference type="Gene3D" id="1.10.287.130">
    <property type="match status" value="1"/>
</dbReference>
<dbReference type="Proteomes" id="UP000321513">
    <property type="component" value="Unassembled WGS sequence"/>
</dbReference>
<dbReference type="InterPro" id="IPR013655">
    <property type="entry name" value="PAS_fold_3"/>
</dbReference>
<evidence type="ECO:0000259" key="7">
    <source>
        <dbReference type="PROSITE" id="PS50112"/>
    </source>
</evidence>
<dbReference type="Gene3D" id="3.30.450.20">
    <property type="entry name" value="PAS domain"/>
    <property type="match status" value="1"/>
</dbReference>
<dbReference type="Pfam" id="PF08447">
    <property type="entry name" value="PAS_3"/>
    <property type="match status" value="1"/>
</dbReference>
<evidence type="ECO:0000313" key="9">
    <source>
        <dbReference type="EMBL" id="GEO10802.1"/>
    </source>
</evidence>
<dbReference type="InterPro" id="IPR000014">
    <property type="entry name" value="PAS"/>
</dbReference>
<feature type="domain" description="Histidine kinase" evidence="6">
    <location>
        <begin position="217"/>
        <end position="428"/>
    </location>
</feature>
<protein>
    <recommendedName>
        <fullName evidence="2">histidine kinase</fullName>
        <ecNumber evidence="2">2.7.13.3</ecNumber>
    </recommendedName>
</protein>
<evidence type="ECO:0000313" key="10">
    <source>
        <dbReference type="Proteomes" id="UP000321513"/>
    </source>
</evidence>
<evidence type="ECO:0000259" key="8">
    <source>
        <dbReference type="PROSITE" id="PS50113"/>
    </source>
</evidence>
<evidence type="ECO:0000256" key="2">
    <source>
        <dbReference type="ARBA" id="ARBA00012438"/>
    </source>
</evidence>
<dbReference type="InterPro" id="IPR003594">
    <property type="entry name" value="HATPase_dom"/>
</dbReference>
<evidence type="ECO:0000256" key="3">
    <source>
        <dbReference type="ARBA" id="ARBA00022553"/>
    </source>
</evidence>
<dbReference type="PROSITE" id="PS50113">
    <property type="entry name" value="PAC"/>
    <property type="match status" value="1"/>
</dbReference>
<sequence length="428" mass="49745">MWNERLKEQVQKYSKTLQIENGNWDQFLQDVSDTYDEFENKITSCNLPLSHNTYSTNEINTGLRNEAEELERAHAELGRILNSVNHGFFSRDLITDSYTYLSQGCEKIYGYKIEEFFKNRRLWYEVIFEEDRIVVQRDNERLKNKEEVYTQYRIIHKDGTLKWIELTLIPFFKDSLLVRVDGVVNEITKRKEEETERDVIMKELIAINADLKQFSYITSHNLRSPLSNIQGILNLFDLDQKDEHNRRLVEMLKSTSHQLHTTIEDLTQILIIKNNVNPDPADLNLEETFNHVLKTYTGAINEIGGKVIADFKSPSVKLKKVFLESIFINLISNAVKYHSPHRNLVIQVESKEEDNNYVCIKFTDNGIGIDLNRHKGRVFGLYQRFDDKVEGKGLGLFIIKSQIESTGGSIAIESEPGVGTTFLIKLKR</sequence>
<dbReference type="SMART" id="SM00086">
    <property type="entry name" value="PAC"/>
    <property type="match status" value="1"/>
</dbReference>
<dbReference type="InterPro" id="IPR005467">
    <property type="entry name" value="His_kinase_dom"/>
</dbReference>
<dbReference type="RefSeq" id="WP_147204921.1">
    <property type="nucleotide sequence ID" value="NZ_BJYT01000013.1"/>
</dbReference>
<evidence type="ECO:0000256" key="4">
    <source>
        <dbReference type="ARBA" id="ARBA00022679"/>
    </source>
</evidence>
<comment type="catalytic activity">
    <reaction evidence="1">
        <text>ATP + protein L-histidine = ADP + protein N-phospho-L-histidine.</text>
        <dbReference type="EC" id="2.7.13.3"/>
    </reaction>
</comment>
<dbReference type="PRINTS" id="PR00344">
    <property type="entry name" value="BCTRLSENSOR"/>
</dbReference>
<dbReference type="AlphaFoldDB" id="A0A512BFR5"/>